<keyword evidence="4" id="KW-1185">Reference proteome</keyword>
<reference evidence="3 4" key="1">
    <citation type="submission" date="2016-10" db="EMBL/GenBank/DDBJ databases">
        <authorList>
            <person name="de Groot N.N."/>
        </authorList>
    </citation>
    <scope>NUCLEOTIDE SEQUENCE [LARGE SCALE GENOMIC DNA]</scope>
    <source>
        <strain evidence="3 4">CGMCC 1.8894</strain>
    </source>
</reference>
<dbReference type="Proteomes" id="UP000198539">
    <property type="component" value="Unassembled WGS sequence"/>
</dbReference>
<gene>
    <name evidence="3" type="ORF">SAMN04488238_10385</name>
</gene>
<protein>
    <recommendedName>
        <fullName evidence="5">Secreted protein</fullName>
    </recommendedName>
</protein>
<accession>A0A1H2VIT2</accession>
<evidence type="ECO:0000256" key="1">
    <source>
        <dbReference type="SAM" id="MobiDB-lite"/>
    </source>
</evidence>
<feature type="region of interest" description="Disordered" evidence="1">
    <location>
        <begin position="53"/>
        <end position="78"/>
    </location>
</feature>
<proteinExistence type="predicted"/>
<feature type="chain" id="PRO_5011650370" description="Secreted protein" evidence="2">
    <location>
        <begin position="19"/>
        <end position="105"/>
    </location>
</feature>
<feature type="compositionally biased region" description="Basic and acidic residues" evidence="1">
    <location>
        <begin position="69"/>
        <end position="78"/>
    </location>
</feature>
<dbReference type="EMBL" id="FNOM01000003">
    <property type="protein sequence ID" value="SDW68266.1"/>
    <property type="molecule type" value="Genomic_DNA"/>
</dbReference>
<evidence type="ECO:0000313" key="4">
    <source>
        <dbReference type="Proteomes" id="UP000198539"/>
    </source>
</evidence>
<keyword evidence="2" id="KW-0732">Signal</keyword>
<evidence type="ECO:0000256" key="2">
    <source>
        <dbReference type="SAM" id="SignalP"/>
    </source>
</evidence>
<evidence type="ECO:0008006" key="5">
    <source>
        <dbReference type="Google" id="ProtNLM"/>
    </source>
</evidence>
<name>A0A1H2VIT2_9RHOB</name>
<sequence>MSCLLFVATALTRLSAVAAFSTMSPKPQIPMAPIHAAVRAKVVVGGHEVLREGSGGATTVRGASPLSPTKERPKERPKAGMTSCQMMFYCIPENGSLHQTLGSPT</sequence>
<organism evidence="3 4">
    <name type="scientific">Roseicitreum antarcticum</name>
    <dbReference type="NCBI Taxonomy" id="564137"/>
    <lineage>
        <taxon>Bacteria</taxon>
        <taxon>Pseudomonadati</taxon>
        <taxon>Pseudomonadota</taxon>
        <taxon>Alphaproteobacteria</taxon>
        <taxon>Rhodobacterales</taxon>
        <taxon>Paracoccaceae</taxon>
        <taxon>Roseicitreum</taxon>
    </lineage>
</organism>
<feature type="signal peptide" evidence="2">
    <location>
        <begin position="1"/>
        <end position="18"/>
    </location>
</feature>
<evidence type="ECO:0000313" key="3">
    <source>
        <dbReference type="EMBL" id="SDW68266.1"/>
    </source>
</evidence>
<dbReference type="AlphaFoldDB" id="A0A1H2VIT2"/>